<dbReference type="RefSeq" id="WP_190724277.1">
    <property type="nucleotide sequence ID" value="NZ_CP061539.1"/>
</dbReference>
<dbReference type="PANTHER" id="PTHR41282:SF1">
    <property type="entry name" value="CONSERVED TRANSMEMBRANE PROTEIN-RELATED"/>
    <property type="match status" value="1"/>
</dbReference>
<feature type="transmembrane region" description="Helical" evidence="2">
    <location>
        <begin position="203"/>
        <end position="230"/>
    </location>
</feature>
<feature type="transmembrane region" description="Helical" evidence="2">
    <location>
        <begin position="236"/>
        <end position="254"/>
    </location>
</feature>
<keyword evidence="2" id="KW-0812">Transmembrane</keyword>
<name>A0A7H2BCI2_9MICC</name>
<dbReference type="Proteomes" id="UP000516404">
    <property type="component" value="Chromosome"/>
</dbReference>
<evidence type="ECO:0000256" key="2">
    <source>
        <dbReference type="SAM" id="Phobius"/>
    </source>
</evidence>
<feature type="region of interest" description="Disordered" evidence="1">
    <location>
        <begin position="1"/>
        <end position="39"/>
    </location>
</feature>
<dbReference type="AlphaFoldDB" id="A0A7H2BCI2"/>
<feature type="transmembrane region" description="Helical" evidence="2">
    <location>
        <begin position="275"/>
        <end position="297"/>
    </location>
</feature>
<dbReference type="PANTHER" id="PTHR41282">
    <property type="entry name" value="CONSERVED TRANSMEMBRANE PROTEIN-RELATED"/>
    <property type="match status" value="1"/>
</dbReference>
<feature type="transmembrane region" description="Helical" evidence="2">
    <location>
        <begin position="98"/>
        <end position="115"/>
    </location>
</feature>
<dbReference type="Pfam" id="PF12811">
    <property type="entry name" value="BaxI_1"/>
    <property type="match status" value="1"/>
</dbReference>
<feature type="compositionally biased region" description="Polar residues" evidence="1">
    <location>
        <begin position="1"/>
        <end position="15"/>
    </location>
</feature>
<keyword evidence="2" id="KW-1133">Transmembrane helix</keyword>
<dbReference type="EMBL" id="CP061539">
    <property type="protein sequence ID" value="QNV37378.1"/>
    <property type="molecule type" value="Genomic_DNA"/>
</dbReference>
<dbReference type="KEGG" id="rter:IDM49_09090"/>
<keyword evidence="4" id="KW-1185">Reference proteome</keyword>
<organism evidence="3 4">
    <name type="scientific">Rothia terrae</name>
    <dbReference type="NCBI Taxonomy" id="396015"/>
    <lineage>
        <taxon>Bacteria</taxon>
        <taxon>Bacillati</taxon>
        <taxon>Actinomycetota</taxon>
        <taxon>Actinomycetes</taxon>
        <taxon>Micrococcales</taxon>
        <taxon>Micrococcaceae</taxon>
        <taxon>Rothia</taxon>
    </lineage>
</organism>
<accession>A0A7H2BCI2</accession>
<feature type="transmembrane region" description="Helical" evidence="2">
    <location>
        <begin position="143"/>
        <end position="163"/>
    </location>
</feature>
<keyword evidence="2" id="KW-0472">Membrane</keyword>
<evidence type="ECO:0000313" key="4">
    <source>
        <dbReference type="Proteomes" id="UP000516404"/>
    </source>
</evidence>
<reference evidence="3 4" key="1">
    <citation type="submission" date="2020-09" db="EMBL/GenBank/DDBJ databases">
        <title>Investigation of environmental microbes.</title>
        <authorList>
            <person name="Ou Y."/>
            <person name="Kang Q."/>
        </authorList>
    </citation>
    <scope>NUCLEOTIDE SEQUENCE [LARGE SCALE GENOMIC DNA]</scope>
    <source>
        <strain evidence="3 4">KJZ-14</strain>
    </source>
</reference>
<protein>
    <submittedName>
        <fullName evidence="3">Bax inhibitor-1/YccA family protein</fullName>
    </submittedName>
</protein>
<evidence type="ECO:0000313" key="3">
    <source>
        <dbReference type="EMBL" id="QNV37378.1"/>
    </source>
</evidence>
<feature type="transmembrane region" description="Helical" evidence="2">
    <location>
        <begin position="121"/>
        <end position="136"/>
    </location>
</feature>
<dbReference type="GeneID" id="96624395"/>
<dbReference type="InterPro" id="IPR010539">
    <property type="entry name" value="BaxI_1-like"/>
</dbReference>
<evidence type="ECO:0000256" key="1">
    <source>
        <dbReference type="SAM" id="MobiDB-lite"/>
    </source>
</evidence>
<sequence>MAGNPLINSMGNQQKGDSRFGQFGAGGTSTAQYGQQGNPYGAPQQYGQQAYGNPYAQQQNPYGYAQPNAQDLNNMYNAPSASNFEAGRVTMDDVVRKTALNLGLVVLGALVTWFIYPPLMFVGFVAALVLGLVNSFKRKVSPALVMAYAVSEGMLLGGFSLLFEQSYPGIVIQAVVATMIVAATILVLYSNGKIRTTAKLTRFFMIATISYGIFLLLNLALSLFAGFSLYSANPGIGLIISLFAVLLASYSLLMDYTNTNEVVRMGAPKREAWRLAFGLTVSLVWLYIEILRVLGFVRQLSDN</sequence>
<gene>
    <name evidence="3" type="ORF">IDM49_09090</name>
</gene>
<proteinExistence type="predicted"/>
<feature type="transmembrane region" description="Helical" evidence="2">
    <location>
        <begin position="169"/>
        <end position="191"/>
    </location>
</feature>